<feature type="domain" description="DUF5916" evidence="2">
    <location>
        <begin position="261"/>
        <end position="321"/>
    </location>
</feature>
<gene>
    <name evidence="3" type="ORF">ACG02S_02405</name>
</gene>
<dbReference type="InterPro" id="IPR045670">
    <property type="entry name" value="DUF5916"/>
</dbReference>
<sequence>MTFRLLGLGLLALALPAWAHNHPTALRLATTDAPPQIDGRLDDSAWLRAPAHDRFVQYLPADRQPARWRTSVQVLVTADALVFGIRAWDPQPERIRAPLARRDQVKADQDFVSVFIDAVGHRRTAQYVRVSAAGAVEDGLYAAEEASEDAAPDFDVQAAVQRLPDGYSVELRWPLAALRYPHADGAPWRVMVARSIPREERTLNLSAPLTKDALHFIAELQPLEGLDDLVEQVRERGFFALRPELTLRSTRDTDADGTTRRARKASLGAEFKWRPRADWVIDATLNPDFSQVELDAPQLAGNTRFALSVPEKRPFFLESADVVGPTQPDESGENRSLAAFYTRAITDPDWGLRATWRGAGAEATALHLRDAGGGPVLRAGAFATRVGTQPRDSEASFARGRRQFGPIGLAGLLSRRDFGHGLGTQVVGSDGVWRAGDSDQWRGHLLLSSTTLGVDDAGDVQRVDRQRGHRAWLGWRHLDADWFANVNVEEISPRFANDNGFVNQSGVRRASAFGYLRLGERELAGLAMHESELQLTVQQTQTVADPLLRVAGGQVVDRLFRPGFWFAAARNTGVWGHVGLDSLRAKSGGRLHDTRTLMLGFESNPGELLSFLMAEVEWGRRLDVDADRVGTGLQAQFEAKLRTPLPAGWWLEFEQRLGLGWVDGPSGQRAFTDRSAQTLVVLHLSARDSLRVIHQQTRFTRRADVSAELAAEDGTDRQLALMFQHRIGLSRIFSLGLNRASERPGLARHSELFAKLTLGY</sequence>
<evidence type="ECO:0000259" key="2">
    <source>
        <dbReference type="Pfam" id="PF19313"/>
    </source>
</evidence>
<evidence type="ECO:0000256" key="1">
    <source>
        <dbReference type="SAM" id="SignalP"/>
    </source>
</evidence>
<name>A0ABW7EHU0_9BURK</name>
<evidence type="ECO:0000313" key="3">
    <source>
        <dbReference type="EMBL" id="MFG6412742.1"/>
    </source>
</evidence>
<reference evidence="3 4" key="1">
    <citation type="submission" date="2024-09" db="EMBL/GenBank/DDBJ databases">
        <title>Novel species of the genus Pelomonas and Roseateles isolated from streams.</title>
        <authorList>
            <person name="Lu H."/>
        </authorList>
    </citation>
    <scope>NUCLEOTIDE SEQUENCE [LARGE SCALE GENOMIC DNA]</scope>
    <source>
        <strain evidence="3 4">DC23W</strain>
    </source>
</reference>
<dbReference type="Pfam" id="PF19313">
    <property type="entry name" value="DUF5916"/>
    <property type="match status" value="1"/>
</dbReference>
<accession>A0ABW7EHU0</accession>
<evidence type="ECO:0000313" key="4">
    <source>
        <dbReference type="Proteomes" id="UP001606300"/>
    </source>
</evidence>
<dbReference type="Gene3D" id="2.60.40.1190">
    <property type="match status" value="1"/>
</dbReference>
<dbReference type="Proteomes" id="UP001606300">
    <property type="component" value="Unassembled WGS sequence"/>
</dbReference>
<keyword evidence="4" id="KW-1185">Reference proteome</keyword>
<comment type="caution">
    <text evidence="3">The sequence shown here is derived from an EMBL/GenBank/DDBJ whole genome shotgun (WGS) entry which is preliminary data.</text>
</comment>
<feature type="chain" id="PRO_5045065678" evidence="1">
    <location>
        <begin position="20"/>
        <end position="760"/>
    </location>
</feature>
<dbReference type="SUPFAM" id="SSF49344">
    <property type="entry name" value="CBD9-like"/>
    <property type="match status" value="1"/>
</dbReference>
<dbReference type="EMBL" id="JBIGHY010000001">
    <property type="protein sequence ID" value="MFG6412742.1"/>
    <property type="molecule type" value="Genomic_DNA"/>
</dbReference>
<dbReference type="RefSeq" id="WP_394468839.1">
    <property type="nucleotide sequence ID" value="NZ_JBIGHY010000001.1"/>
</dbReference>
<feature type="signal peptide" evidence="1">
    <location>
        <begin position="1"/>
        <end position="19"/>
    </location>
</feature>
<proteinExistence type="predicted"/>
<organism evidence="3 4">
    <name type="scientific">Pelomonas dachongensis</name>
    <dbReference type="NCBI Taxonomy" id="3299029"/>
    <lineage>
        <taxon>Bacteria</taxon>
        <taxon>Pseudomonadati</taxon>
        <taxon>Pseudomonadota</taxon>
        <taxon>Betaproteobacteria</taxon>
        <taxon>Burkholderiales</taxon>
        <taxon>Sphaerotilaceae</taxon>
        <taxon>Roseateles</taxon>
    </lineage>
</organism>
<keyword evidence="1" id="KW-0732">Signal</keyword>
<protein>
    <submittedName>
        <fullName evidence="3">DUF5916 domain-containing protein</fullName>
    </submittedName>
</protein>